<evidence type="ECO:0000313" key="1">
    <source>
        <dbReference type="EMBL" id="MBO1306242.1"/>
    </source>
</evidence>
<gene>
    <name evidence="1" type="primary">tnpB</name>
    <name evidence="1" type="ORF">JZO70_08730</name>
</gene>
<sequence length="138" mass="16011">MKIGQAEVYIYNGSIICVNYNFEGVEFSCLTISQKHLISSFVCGKNVLRKGIDEIAASITETYQLDVFDQALFLFFGTRPDQFKALYWEKDGFLLLYKHFENEQLKWSRDSSEVKQIDVHQIKRLLSGFAILENENHS</sequence>
<dbReference type="RefSeq" id="WP_207673171.1">
    <property type="nucleotide sequence ID" value="NZ_JAFREM010000013.1"/>
</dbReference>
<proteinExistence type="predicted"/>
<dbReference type="PANTHER" id="PTHR36455">
    <property type="match status" value="1"/>
</dbReference>
<dbReference type="PANTHER" id="PTHR36455:SF1">
    <property type="entry name" value="BLR8292 PROTEIN"/>
    <property type="match status" value="1"/>
</dbReference>
<dbReference type="Proteomes" id="UP000664601">
    <property type="component" value="Unassembled WGS sequence"/>
</dbReference>
<dbReference type="NCBIfam" id="NF033819">
    <property type="entry name" value="IS66_TnpB"/>
    <property type="match status" value="1"/>
</dbReference>
<protein>
    <submittedName>
        <fullName evidence="1">IS66 family insertion sequence element accessory protein TnpB</fullName>
    </submittedName>
</protein>
<accession>A0ABS3L9G8</accession>
<dbReference type="InterPro" id="IPR008878">
    <property type="entry name" value="Transposase_IS66_Orf2"/>
</dbReference>
<keyword evidence="2" id="KW-1185">Reference proteome</keyword>
<organism evidence="1 2">
    <name type="scientific">Candidatus Enterococcus moelleringii</name>
    <dbReference type="NCBI Taxonomy" id="2815325"/>
    <lineage>
        <taxon>Bacteria</taxon>
        <taxon>Bacillati</taxon>
        <taxon>Bacillota</taxon>
        <taxon>Bacilli</taxon>
        <taxon>Lactobacillales</taxon>
        <taxon>Enterococcaceae</taxon>
        <taxon>Enterococcus</taxon>
    </lineage>
</organism>
<reference evidence="1 2" key="1">
    <citation type="submission" date="2021-03" db="EMBL/GenBank/DDBJ databases">
        <title>Enterococcal diversity collection.</title>
        <authorList>
            <person name="Gilmore M.S."/>
            <person name="Schwartzman J."/>
            <person name="Van Tyne D."/>
            <person name="Martin M."/>
            <person name="Earl A.M."/>
            <person name="Manson A.L."/>
            <person name="Straub T."/>
            <person name="Salamzade R."/>
            <person name="Saavedra J."/>
            <person name="Lebreton F."/>
            <person name="Prichula J."/>
            <person name="Schaufler K."/>
            <person name="Gaca A."/>
            <person name="Sgardioli B."/>
            <person name="Wagenaar J."/>
            <person name="Strong T."/>
        </authorList>
    </citation>
    <scope>NUCLEOTIDE SEQUENCE [LARGE SCALE GENOMIC DNA]</scope>
    <source>
        <strain evidence="1 2">669A</strain>
    </source>
</reference>
<dbReference type="EMBL" id="JAFREM010000013">
    <property type="protein sequence ID" value="MBO1306242.1"/>
    <property type="molecule type" value="Genomic_DNA"/>
</dbReference>
<name>A0ABS3L9G8_9ENTE</name>
<evidence type="ECO:0000313" key="2">
    <source>
        <dbReference type="Proteomes" id="UP000664601"/>
    </source>
</evidence>
<dbReference type="Pfam" id="PF05717">
    <property type="entry name" value="TnpB_IS66"/>
    <property type="match status" value="1"/>
</dbReference>
<comment type="caution">
    <text evidence="1">The sequence shown here is derived from an EMBL/GenBank/DDBJ whole genome shotgun (WGS) entry which is preliminary data.</text>
</comment>